<reference evidence="2 3" key="1">
    <citation type="submission" date="2017-07" db="EMBL/GenBank/DDBJ databases">
        <title>Mechanisms for carbon and nitrogen cycling indicate functional differentiation within the Candidate Phyla Radiation.</title>
        <authorList>
            <person name="Danczak R.E."/>
            <person name="Johnston M.D."/>
            <person name="Kenah C."/>
            <person name="Slattery M."/>
            <person name="Wrighton K.C."/>
            <person name="Wilkins M.J."/>
        </authorList>
    </citation>
    <scope>NUCLEOTIDE SEQUENCE [LARGE SCALE GENOMIC DNA]</scope>
    <source>
        <strain evidence="2">Licking1014_7</strain>
    </source>
</reference>
<evidence type="ECO:0000313" key="2">
    <source>
        <dbReference type="EMBL" id="TSC93075.1"/>
    </source>
</evidence>
<organism evidence="2 3">
    <name type="scientific">Candidatus Berkelbacteria bacterium Licking1014_7</name>
    <dbReference type="NCBI Taxonomy" id="2017147"/>
    <lineage>
        <taxon>Bacteria</taxon>
        <taxon>Candidatus Berkelbacteria</taxon>
    </lineage>
</organism>
<protein>
    <submittedName>
        <fullName evidence="2">Uncharacterized protein</fullName>
    </submittedName>
</protein>
<sequence>MKRLFAGLVETIDIIGSFFMLCLGVLFDVLCLRSYKEME</sequence>
<evidence type="ECO:0000313" key="3">
    <source>
        <dbReference type="Proteomes" id="UP000315689"/>
    </source>
</evidence>
<evidence type="ECO:0000256" key="1">
    <source>
        <dbReference type="SAM" id="Phobius"/>
    </source>
</evidence>
<keyword evidence="1" id="KW-0472">Membrane</keyword>
<proteinExistence type="predicted"/>
<dbReference type="EMBL" id="VMGK01000008">
    <property type="protein sequence ID" value="TSC93075.1"/>
    <property type="molecule type" value="Genomic_DNA"/>
</dbReference>
<keyword evidence="1" id="KW-1133">Transmembrane helix</keyword>
<feature type="transmembrane region" description="Helical" evidence="1">
    <location>
        <begin position="12"/>
        <end position="32"/>
    </location>
</feature>
<accession>A0A554LJL7</accession>
<keyword evidence="1" id="KW-0812">Transmembrane</keyword>
<dbReference type="AlphaFoldDB" id="A0A554LJL7"/>
<name>A0A554LJL7_9BACT</name>
<comment type="caution">
    <text evidence="2">The sequence shown here is derived from an EMBL/GenBank/DDBJ whole genome shotgun (WGS) entry which is preliminary data.</text>
</comment>
<gene>
    <name evidence="2" type="ORF">CEN89_315</name>
</gene>
<dbReference type="Proteomes" id="UP000315689">
    <property type="component" value="Unassembled WGS sequence"/>
</dbReference>